<evidence type="ECO:0000256" key="1">
    <source>
        <dbReference type="SAM" id="MobiDB-lite"/>
    </source>
</evidence>
<accession>A0A6J4IJK7</accession>
<dbReference type="AlphaFoldDB" id="A0A6J4IJK7"/>
<gene>
    <name evidence="2" type="ORF">AVDCRST_MAG20-2255</name>
</gene>
<evidence type="ECO:0000313" key="2">
    <source>
        <dbReference type="EMBL" id="CAA9251958.1"/>
    </source>
</evidence>
<organism evidence="2">
    <name type="scientific">uncultured Acidimicrobiales bacterium</name>
    <dbReference type="NCBI Taxonomy" id="310071"/>
    <lineage>
        <taxon>Bacteria</taxon>
        <taxon>Bacillati</taxon>
        <taxon>Actinomycetota</taxon>
        <taxon>Acidimicrobiia</taxon>
        <taxon>Acidimicrobiales</taxon>
        <taxon>environmental samples</taxon>
    </lineage>
</organism>
<feature type="compositionally biased region" description="Low complexity" evidence="1">
    <location>
        <begin position="1"/>
        <end position="15"/>
    </location>
</feature>
<dbReference type="EMBL" id="CADCSY010000103">
    <property type="protein sequence ID" value="CAA9251958.1"/>
    <property type="molecule type" value="Genomic_DNA"/>
</dbReference>
<feature type="compositionally biased region" description="Low complexity" evidence="1">
    <location>
        <begin position="61"/>
        <end position="71"/>
    </location>
</feature>
<name>A0A6J4IJK7_9ACTN</name>
<protein>
    <submittedName>
        <fullName evidence="2">Uncharacterized protein</fullName>
    </submittedName>
</protein>
<feature type="compositionally biased region" description="Basic and acidic residues" evidence="1">
    <location>
        <begin position="45"/>
        <end position="54"/>
    </location>
</feature>
<feature type="region of interest" description="Disordered" evidence="1">
    <location>
        <begin position="1"/>
        <end position="78"/>
    </location>
</feature>
<sequence length="78" mass="8199">MRGSSSDSDPGDGQSRYGDAQARSPRSTRSARRALEPGLFGQTKTPDRRSHATEVPKAQISSPAASTPPSADRLTATT</sequence>
<reference evidence="2" key="1">
    <citation type="submission" date="2020-02" db="EMBL/GenBank/DDBJ databases">
        <authorList>
            <person name="Meier V. D."/>
        </authorList>
    </citation>
    <scope>NUCLEOTIDE SEQUENCE</scope>
    <source>
        <strain evidence="2">AVDCRST_MAG20</strain>
    </source>
</reference>
<proteinExistence type="predicted"/>